<protein>
    <submittedName>
        <fullName evidence="1">Uncharacterized protein</fullName>
    </submittedName>
</protein>
<proteinExistence type="predicted"/>
<evidence type="ECO:0000313" key="1">
    <source>
        <dbReference type="EMBL" id="NML31490.1"/>
    </source>
</evidence>
<keyword evidence="2" id="KW-1185">Reference proteome</keyword>
<gene>
    <name evidence="1" type="ORF">HHL14_11680</name>
</gene>
<reference evidence="1 2" key="1">
    <citation type="submission" date="2020-04" db="EMBL/GenBank/DDBJ databases">
        <title>Paraburkholderia sp. G-4-1-8 isolated from soil.</title>
        <authorList>
            <person name="Dahal R.H."/>
        </authorList>
    </citation>
    <scope>NUCLEOTIDE SEQUENCE [LARGE SCALE GENOMIC DNA]</scope>
    <source>
        <strain evidence="1 2">G-4-1-8</strain>
    </source>
</reference>
<organism evidence="1 2">
    <name type="scientific">Paraburkholderia antibiotica</name>
    <dbReference type="NCBI Taxonomy" id="2728839"/>
    <lineage>
        <taxon>Bacteria</taxon>
        <taxon>Pseudomonadati</taxon>
        <taxon>Pseudomonadota</taxon>
        <taxon>Betaproteobacteria</taxon>
        <taxon>Burkholderiales</taxon>
        <taxon>Burkholderiaceae</taxon>
        <taxon>Paraburkholderia</taxon>
    </lineage>
</organism>
<evidence type="ECO:0000313" key="2">
    <source>
        <dbReference type="Proteomes" id="UP000583127"/>
    </source>
</evidence>
<accession>A0A7X9X4Y0</accession>
<dbReference type="RefSeq" id="WP_169497761.1">
    <property type="nucleotide sequence ID" value="NZ_JABBFZ010000005.1"/>
</dbReference>
<name>A0A7X9X4Y0_9BURK</name>
<comment type="caution">
    <text evidence="1">The sequence shown here is derived from an EMBL/GenBank/DDBJ whole genome shotgun (WGS) entry which is preliminary data.</text>
</comment>
<sequence length="67" mass="7746">MNHQQLEKDIQHLEQVISHISAEDRIPLSYWRSRIELVSDAVIVPAQVTRVKRLDAALCALEKRQKA</sequence>
<dbReference type="Proteomes" id="UP000583127">
    <property type="component" value="Unassembled WGS sequence"/>
</dbReference>
<dbReference type="AlphaFoldDB" id="A0A7X9X4Y0"/>
<dbReference type="EMBL" id="JABBFZ010000005">
    <property type="protein sequence ID" value="NML31490.1"/>
    <property type="molecule type" value="Genomic_DNA"/>
</dbReference>